<dbReference type="EMBL" id="JASSZA010000022">
    <property type="protein sequence ID" value="KAK2084691.1"/>
    <property type="molecule type" value="Genomic_DNA"/>
</dbReference>
<comment type="caution">
    <text evidence="1">The sequence shown here is derived from an EMBL/GenBank/DDBJ whole genome shotgun (WGS) entry which is preliminary data.</text>
</comment>
<evidence type="ECO:0000313" key="1">
    <source>
        <dbReference type="EMBL" id="KAK2084691.1"/>
    </source>
</evidence>
<keyword evidence="2" id="KW-1185">Reference proteome</keyword>
<organism evidence="1 2">
    <name type="scientific">Saguinus oedipus</name>
    <name type="common">Cotton-top tamarin</name>
    <name type="synonym">Oedipomidas oedipus</name>
    <dbReference type="NCBI Taxonomy" id="9490"/>
    <lineage>
        <taxon>Eukaryota</taxon>
        <taxon>Metazoa</taxon>
        <taxon>Chordata</taxon>
        <taxon>Craniata</taxon>
        <taxon>Vertebrata</taxon>
        <taxon>Euteleostomi</taxon>
        <taxon>Mammalia</taxon>
        <taxon>Eutheria</taxon>
        <taxon>Euarchontoglires</taxon>
        <taxon>Primates</taxon>
        <taxon>Haplorrhini</taxon>
        <taxon>Platyrrhini</taxon>
        <taxon>Cebidae</taxon>
        <taxon>Callitrichinae</taxon>
        <taxon>Saguinus</taxon>
    </lineage>
</organism>
<evidence type="ECO:0000313" key="2">
    <source>
        <dbReference type="Proteomes" id="UP001266305"/>
    </source>
</evidence>
<dbReference type="Proteomes" id="UP001266305">
    <property type="component" value="Unassembled WGS sequence"/>
</dbReference>
<gene>
    <name evidence="1" type="ORF">P7K49_037724</name>
</gene>
<sequence>MPIGLKRFQAGGAGVAMDGKGRKAEPLLAELASSRNLNSAGRGRAAVSGSSLGLNPALRDFRQRLERFGVRVEEQNQVEETSLNSG</sequence>
<protein>
    <submittedName>
        <fullName evidence="1">Uncharacterized protein</fullName>
    </submittedName>
</protein>
<accession>A0ABQ9TIX3</accession>
<reference evidence="1 2" key="1">
    <citation type="submission" date="2023-05" db="EMBL/GenBank/DDBJ databases">
        <title>B98-5 Cell Line De Novo Hybrid Assembly: An Optical Mapping Approach.</title>
        <authorList>
            <person name="Kananen K."/>
            <person name="Auerbach J.A."/>
            <person name="Kautto E."/>
            <person name="Blachly J.S."/>
        </authorList>
    </citation>
    <scope>NUCLEOTIDE SEQUENCE [LARGE SCALE GENOMIC DNA]</scope>
    <source>
        <strain evidence="1">B95-8</strain>
        <tissue evidence="1">Cell line</tissue>
    </source>
</reference>
<proteinExistence type="predicted"/>
<name>A0ABQ9TIX3_SAGOE</name>